<sequence>MQPLSSSRPSEVTFSFKDADPEKELSNQLIKENEEFAVMDPSVPLDSPTNNEVGSEIEKIVIDATVQYIMGQLDEEGFKKAVEDWKAQGGDRITQEYEEAYKAAAQ</sequence>
<dbReference type="EMBL" id="AHXS01000030">
    <property type="protein sequence ID" value="ELB37813.1"/>
    <property type="molecule type" value="Genomic_DNA"/>
</dbReference>
<accession>A0A828ZW16</accession>
<proteinExistence type="predicted"/>
<organism evidence="2 3">
    <name type="scientific">Enterococcus faecium EnGen0026</name>
    <dbReference type="NCBI Taxonomy" id="1138917"/>
    <lineage>
        <taxon>Bacteria</taxon>
        <taxon>Bacillati</taxon>
        <taxon>Bacillota</taxon>
        <taxon>Bacilli</taxon>
        <taxon>Lactobacillales</taxon>
        <taxon>Enterococcaceae</taxon>
        <taxon>Enterococcus</taxon>
    </lineage>
</organism>
<name>A0A828ZW16_ENTFC</name>
<protein>
    <recommendedName>
        <fullName evidence="4">Extracellular solute-binding protein</fullName>
    </recommendedName>
</protein>
<feature type="region of interest" description="Disordered" evidence="1">
    <location>
        <begin position="1"/>
        <end position="23"/>
    </location>
</feature>
<comment type="caution">
    <text evidence="2">The sequence shown here is derived from an EMBL/GenBank/DDBJ whole genome shotgun (WGS) entry which is preliminary data.</text>
</comment>
<gene>
    <name evidence="2" type="ORF">OKA_05727</name>
</gene>
<reference evidence="2 3" key="1">
    <citation type="submission" date="2012-12" db="EMBL/GenBank/DDBJ databases">
        <title>The Genome Sequence of Enterococcus faecium E2039.</title>
        <authorList>
            <consortium name="The Broad Institute Genome Sequencing Platform"/>
            <consortium name="The Broad Institute Genome Sequencing Center for Infectious Disease"/>
            <person name="Earl A.M."/>
            <person name="Gilmore M.S."/>
            <person name="van Schaik W."/>
            <person name="Lebreton F."/>
            <person name="Willems R.J."/>
            <person name="Walker B."/>
            <person name="Young S.K."/>
            <person name="Zeng Q."/>
            <person name="Gargeya S."/>
            <person name="Fitzgerald M."/>
            <person name="Haas B."/>
            <person name="Abouelleil A."/>
            <person name="Alvarado L."/>
            <person name="Arachchi H.M."/>
            <person name="Berlin A.M."/>
            <person name="Chapman S.B."/>
            <person name="Dewar J."/>
            <person name="Goldberg J."/>
            <person name="Griggs A."/>
            <person name="Gujja S."/>
            <person name="Hansen M."/>
            <person name="Howarth C."/>
            <person name="Imamovic A."/>
            <person name="Larimer J."/>
            <person name="McCowan C."/>
            <person name="Murphy C."/>
            <person name="Neiman D."/>
            <person name="Pearson M."/>
            <person name="Priest M."/>
            <person name="Roberts A."/>
            <person name="Saif S."/>
            <person name="Shea T."/>
            <person name="Sisk P."/>
            <person name="Sykes S."/>
            <person name="Wortman J."/>
            <person name="Nusbaum C."/>
            <person name="Birren B."/>
        </authorList>
    </citation>
    <scope>NUCLEOTIDE SEQUENCE [LARGE SCALE GENOMIC DNA]</scope>
    <source>
        <strain evidence="2 3">E2039</strain>
    </source>
</reference>
<dbReference type="Proteomes" id="UP000010504">
    <property type="component" value="Unassembled WGS sequence"/>
</dbReference>
<evidence type="ECO:0000313" key="2">
    <source>
        <dbReference type="EMBL" id="ELB37813.1"/>
    </source>
</evidence>
<evidence type="ECO:0008006" key="4">
    <source>
        <dbReference type="Google" id="ProtNLM"/>
    </source>
</evidence>
<dbReference type="Gene3D" id="3.40.190.10">
    <property type="entry name" value="Periplasmic binding protein-like II"/>
    <property type="match status" value="1"/>
</dbReference>
<feature type="compositionally biased region" description="Polar residues" evidence="1">
    <location>
        <begin position="1"/>
        <end position="13"/>
    </location>
</feature>
<evidence type="ECO:0000313" key="3">
    <source>
        <dbReference type="Proteomes" id="UP000010504"/>
    </source>
</evidence>
<dbReference type="SUPFAM" id="SSF53850">
    <property type="entry name" value="Periplasmic binding protein-like II"/>
    <property type="match status" value="1"/>
</dbReference>
<evidence type="ECO:0000256" key="1">
    <source>
        <dbReference type="SAM" id="MobiDB-lite"/>
    </source>
</evidence>
<dbReference type="AlphaFoldDB" id="A0A828ZW16"/>